<gene>
    <name evidence="3" type="ORF">AK812_SmicGene43990</name>
</gene>
<feature type="compositionally biased region" description="Basic residues" evidence="2">
    <location>
        <begin position="1003"/>
        <end position="1015"/>
    </location>
</feature>
<name>A0A1Q9BZL8_SYMMI</name>
<keyword evidence="1" id="KW-0175">Coiled coil</keyword>
<reference evidence="3 4" key="1">
    <citation type="submission" date="2016-02" db="EMBL/GenBank/DDBJ databases">
        <title>Genome analysis of coral dinoflagellate symbionts highlights evolutionary adaptations to a symbiotic lifestyle.</title>
        <authorList>
            <person name="Aranda M."/>
            <person name="Li Y."/>
            <person name="Liew Y.J."/>
            <person name="Baumgarten S."/>
            <person name="Simakov O."/>
            <person name="Wilson M."/>
            <person name="Piel J."/>
            <person name="Ashoor H."/>
            <person name="Bougouffa S."/>
            <person name="Bajic V.B."/>
            <person name="Ryu T."/>
            <person name="Ravasi T."/>
            <person name="Bayer T."/>
            <person name="Micklem G."/>
            <person name="Kim H."/>
            <person name="Bhak J."/>
            <person name="Lajeunesse T.C."/>
            <person name="Voolstra C.R."/>
        </authorList>
    </citation>
    <scope>NUCLEOTIDE SEQUENCE [LARGE SCALE GENOMIC DNA]</scope>
    <source>
        <strain evidence="3 4">CCMP2467</strain>
    </source>
</reference>
<accession>A0A1Q9BZL8</accession>
<feature type="compositionally biased region" description="Basic and acidic residues" evidence="2">
    <location>
        <begin position="925"/>
        <end position="939"/>
    </location>
</feature>
<organism evidence="3 4">
    <name type="scientific">Symbiodinium microadriaticum</name>
    <name type="common">Dinoflagellate</name>
    <name type="synonym">Zooxanthella microadriatica</name>
    <dbReference type="NCBI Taxonomy" id="2951"/>
    <lineage>
        <taxon>Eukaryota</taxon>
        <taxon>Sar</taxon>
        <taxon>Alveolata</taxon>
        <taxon>Dinophyceae</taxon>
        <taxon>Suessiales</taxon>
        <taxon>Symbiodiniaceae</taxon>
        <taxon>Symbiodinium</taxon>
    </lineage>
</organism>
<protein>
    <submittedName>
        <fullName evidence="3">Uncharacterized protein</fullName>
    </submittedName>
</protein>
<evidence type="ECO:0000313" key="3">
    <source>
        <dbReference type="EMBL" id="OLP76118.1"/>
    </source>
</evidence>
<dbReference type="OrthoDB" id="426245at2759"/>
<feature type="coiled-coil region" evidence="1">
    <location>
        <begin position="482"/>
        <end position="522"/>
    </location>
</feature>
<evidence type="ECO:0000256" key="1">
    <source>
        <dbReference type="SAM" id="Coils"/>
    </source>
</evidence>
<dbReference type="EMBL" id="LSRX01002135">
    <property type="protein sequence ID" value="OLP76118.1"/>
    <property type="molecule type" value="Genomic_DNA"/>
</dbReference>
<dbReference type="Proteomes" id="UP000186817">
    <property type="component" value="Unassembled WGS sequence"/>
</dbReference>
<feature type="compositionally biased region" description="Basic and acidic residues" evidence="2">
    <location>
        <begin position="1051"/>
        <end position="1063"/>
    </location>
</feature>
<feature type="region of interest" description="Disordered" evidence="2">
    <location>
        <begin position="267"/>
        <end position="292"/>
    </location>
</feature>
<feature type="compositionally biased region" description="Basic and acidic residues" evidence="2">
    <location>
        <begin position="949"/>
        <end position="975"/>
    </location>
</feature>
<keyword evidence="4" id="KW-1185">Reference proteome</keyword>
<feature type="region of interest" description="Disordered" evidence="2">
    <location>
        <begin position="921"/>
        <end position="1024"/>
    </location>
</feature>
<feature type="region of interest" description="Disordered" evidence="2">
    <location>
        <begin position="1404"/>
        <end position="1439"/>
    </location>
</feature>
<feature type="region of interest" description="Disordered" evidence="2">
    <location>
        <begin position="1478"/>
        <end position="1519"/>
    </location>
</feature>
<feature type="compositionally biased region" description="Basic residues" evidence="2">
    <location>
        <begin position="27"/>
        <end position="36"/>
    </location>
</feature>
<feature type="compositionally biased region" description="Basic and acidic residues" evidence="2">
    <location>
        <begin position="37"/>
        <end position="52"/>
    </location>
</feature>
<sequence>MQLEDDLDLLGGAAPEAAEGPQPKAAASKKRGKGKNQGKDTGKDKDDKDGKSGKSRPGAGPCLACAEPRASNTKWCKAHKRSYDAMLYQATAEEEQHPGTLEIFKQTMSNEYVASQEVLKFAEENPPDQMYKKKKFIDWAAFRTIHGKTISNTERNKTKPMWRGQFLLWAKNIMALDDEEATEWWNELEQDPKIAKDHNGYKGRKQLYIPNFITKLTDRTSFITHQQEQGNKPIQKPNEEKIEMLRAHVKRQRQDINNEFLQVSRASSAAAEDGDGSGGQRPHKRQKIDLDRELPKFSRAMDKDLSGLKKSFSAVVAKVDSVFEAIKKVDLKLFLTDTAFFGLLRSFELRLHFMYRWNGTVPTPQSVHEELKKLYDAAVASGSGGDIKVDTALLEKGLLEFGEHAAKSDEDIVKACKDRLPLKEPHLVGSEASLLENIQKALSLQTVDDIEKFKVEWTAACSNASSLANSLRKVAGDVCDHIKTKAREAERAEVRRQNAEKQEALKKVRDDAKNAAAEIRKKSCGLGPQMPAVLSADFSMVPAVPEIKNIADVQKLQRDDWSKPWVLKKTDEVQLCLGDSQLQKSFTTFALQCKKAKEQQGGRHQYNLAAGQVKDTVDAVMAKIMPKSDAILDMSNLIENGDKFTQSTWLYAYATDMSFVGLPPNGCAQVRVQATGSVECVIVDLKSFIAGTTEDNKLALTALHKELGKATELQPFLDKNIGMWKHTLTTGEALYLPTGVAVIEKCPPNQAFIYGMRKSFLCKPDASNYEAVLNLFTEDGRNIDRMTKIHEALKSFSADKTGAEPAAAAPATAAVAKPPAGGILVIHIIIAKCRLRSQHGLALCRSKGGAYKQEMRQARHYTRQPGAERKQKLHKSCGFGTGHLYDVLWPCQAMPGVVLIPRGPGPVNALGFTVLRPRIRAPSRRARESENGEAADERRPKRRRHMSKPRKDSGTDRVRQRLRSWNREASEENPHMRPRSCSRSVADTAGTEEDSGHQEAHRPLRRRRRKKRRGALRQSALRPRLHVSARVRGLQEDYDSELLSKCMLTRQTKDGPNSHKPQEPDPPPEGAREKSRLVEQVTELEDDLKQPISMVPQSGDVLQEADRSSHGPLMAECFESAALPTSVPVLEAADTAIGAVTSTALTHEQEPLQADTQKVSAGPRRFQRPRWWRPQRAVVPAAMLQLQELCTEMKAERRALCKATRGSAKDGVGAAAELRQLLQKCGQDLETRFDSLAARFSANCQERKVLTMQHQELQLAYAKLLAGPEWKPRRGALRPPSTLHSQSWGGGEDSNPESDDDVIVEEAPVEPAMGVSERIPKQDQGLLLAVANLRAVLEAGHSGGWEAWKTLAEQMTVADRHLAGHCRDHQEGRSAEDLEHHLADEHAVADLEHPGHAVYTARPTSSTATMGAPPSSWAGQVAWQPPTTTPAQDDGVSGSVFLDAPLSFAPGQPRRRRGAGALRGPAQTISSCLAALQDAGGWEPGPERDGSLAMSNRNNADPDFDPSATPLQQPPVAPARRSIFPAIHDVRAEQQRRKEQNAGAARLPAVGGDPGSLGASLAGDVAAVFGCIHAGYKGTSTAAAVFDYSCTAFELLAFAWCREYDASVPSQTRSLSEEREQEERAEILARASGIVIW</sequence>
<feature type="region of interest" description="Disordered" evidence="2">
    <location>
        <begin position="1"/>
        <end position="64"/>
    </location>
</feature>
<comment type="caution">
    <text evidence="3">The sequence shown here is derived from an EMBL/GenBank/DDBJ whole genome shotgun (WGS) entry which is preliminary data.</text>
</comment>
<proteinExistence type="predicted"/>
<feature type="compositionally biased region" description="Low complexity" evidence="2">
    <location>
        <begin position="9"/>
        <end position="26"/>
    </location>
</feature>
<evidence type="ECO:0000313" key="4">
    <source>
        <dbReference type="Proteomes" id="UP000186817"/>
    </source>
</evidence>
<feature type="region of interest" description="Disordered" evidence="2">
    <location>
        <begin position="1272"/>
        <end position="1299"/>
    </location>
</feature>
<feature type="region of interest" description="Disordered" evidence="2">
    <location>
        <begin position="1050"/>
        <end position="1077"/>
    </location>
</feature>
<evidence type="ECO:0000256" key="2">
    <source>
        <dbReference type="SAM" id="MobiDB-lite"/>
    </source>
</evidence>
<feature type="region of interest" description="Disordered" evidence="2">
    <location>
        <begin position="1445"/>
        <end position="1464"/>
    </location>
</feature>